<dbReference type="SUPFAM" id="SSF140931">
    <property type="entry name" value="Fic-like"/>
    <property type="match status" value="1"/>
</dbReference>
<evidence type="ECO:0000313" key="1">
    <source>
        <dbReference type="EMBL" id="MFD2694703.1"/>
    </source>
</evidence>
<dbReference type="Proteomes" id="UP001597399">
    <property type="component" value="Unassembled WGS sequence"/>
</dbReference>
<dbReference type="InterPro" id="IPR036597">
    <property type="entry name" value="Fido-like_dom_sf"/>
</dbReference>
<accession>A0ABW5S5M4</accession>
<dbReference type="Gene3D" id="1.10.3290.10">
    <property type="entry name" value="Fido-like domain"/>
    <property type="match status" value="1"/>
</dbReference>
<dbReference type="RefSeq" id="WP_253063814.1">
    <property type="nucleotide sequence ID" value="NZ_JAMXWM010000024.1"/>
</dbReference>
<reference evidence="2" key="1">
    <citation type="journal article" date="2019" name="Int. J. Syst. Evol. Microbiol.">
        <title>The Global Catalogue of Microorganisms (GCM) 10K type strain sequencing project: providing services to taxonomists for standard genome sequencing and annotation.</title>
        <authorList>
            <consortium name="The Broad Institute Genomics Platform"/>
            <consortium name="The Broad Institute Genome Sequencing Center for Infectious Disease"/>
            <person name="Wu L."/>
            <person name="Ma J."/>
        </authorList>
    </citation>
    <scope>NUCLEOTIDE SEQUENCE [LARGE SCALE GENOMIC DNA]</scope>
    <source>
        <strain evidence="2">TISTR 2466</strain>
    </source>
</reference>
<sequence>MKKMPDDYLKDVLVRLAHHSTAIEGTTLPLAETVSIILQDALPPTTHKINLREIYEVKNHEQAFHYVLSELNENHTLTVGIVKAIHAALTDRLQHDPLGQCHPWRRIPYSQCS</sequence>
<keyword evidence="2" id="KW-1185">Reference proteome</keyword>
<protein>
    <submittedName>
        <fullName evidence="1">Uncharacterized protein</fullName>
    </submittedName>
</protein>
<evidence type="ECO:0000313" key="2">
    <source>
        <dbReference type="Proteomes" id="UP001597399"/>
    </source>
</evidence>
<comment type="caution">
    <text evidence="1">The sequence shown here is derived from an EMBL/GenBank/DDBJ whole genome shotgun (WGS) entry which is preliminary data.</text>
</comment>
<dbReference type="EMBL" id="JBHUMQ010000029">
    <property type="protein sequence ID" value="MFD2694703.1"/>
    <property type="molecule type" value="Genomic_DNA"/>
</dbReference>
<name>A0ABW5S5M4_9BACL</name>
<proteinExistence type="predicted"/>
<gene>
    <name evidence="1" type="ORF">ACFSUE_13865</name>
</gene>
<organism evidence="1 2">
    <name type="scientific">Sporolactobacillus shoreicorticis</name>
    <dbReference type="NCBI Taxonomy" id="1923877"/>
    <lineage>
        <taxon>Bacteria</taxon>
        <taxon>Bacillati</taxon>
        <taxon>Bacillota</taxon>
        <taxon>Bacilli</taxon>
        <taxon>Bacillales</taxon>
        <taxon>Sporolactobacillaceae</taxon>
        <taxon>Sporolactobacillus</taxon>
    </lineage>
</organism>